<organism evidence="2 3">
    <name type="scientific">Araneus ventricosus</name>
    <name type="common">Orbweaver spider</name>
    <name type="synonym">Epeira ventricosa</name>
    <dbReference type="NCBI Taxonomy" id="182803"/>
    <lineage>
        <taxon>Eukaryota</taxon>
        <taxon>Metazoa</taxon>
        <taxon>Ecdysozoa</taxon>
        <taxon>Arthropoda</taxon>
        <taxon>Chelicerata</taxon>
        <taxon>Arachnida</taxon>
        <taxon>Araneae</taxon>
        <taxon>Araneomorphae</taxon>
        <taxon>Entelegynae</taxon>
        <taxon>Araneoidea</taxon>
        <taxon>Araneidae</taxon>
        <taxon>Araneus</taxon>
    </lineage>
</organism>
<dbReference type="EMBL" id="BGPR01000196">
    <property type="protein sequence ID" value="GBM03903.1"/>
    <property type="molecule type" value="Genomic_DNA"/>
</dbReference>
<evidence type="ECO:0000313" key="2">
    <source>
        <dbReference type="EMBL" id="GBM03903.1"/>
    </source>
</evidence>
<keyword evidence="1" id="KW-0472">Membrane</keyword>
<accession>A0A4Y2CHR4</accession>
<dbReference type="Proteomes" id="UP000499080">
    <property type="component" value="Unassembled WGS sequence"/>
</dbReference>
<comment type="caution">
    <text evidence="2">The sequence shown here is derived from an EMBL/GenBank/DDBJ whole genome shotgun (WGS) entry which is preliminary data.</text>
</comment>
<evidence type="ECO:0000256" key="1">
    <source>
        <dbReference type="SAM" id="Phobius"/>
    </source>
</evidence>
<keyword evidence="1" id="KW-0812">Transmembrane</keyword>
<protein>
    <submittedName>
        <fullName evidence="2">Uncharacterized protein</fullName>
    </submittedName>
</protein>
<dbReference type="AlphaFoldDB" id="A0A4Y2CHR4"/>
<feature type="transmembrane region" description="Helical" evidence="1">
    <location>
        <begin position="69"/>
        <end position="91"/>
    </location>
</feature>
<proteinExistence type="predicted"/>
<gene>
    <name evidence="2" type="ORF">AVEN_185402_1</name>
</gene>
<keyword evidence="3" id="KW-1185">Reference proteome</keyword>
<evidence type="ECO:0000313" key="3">
    <source>
        <dbReference type="Proteomes" id="UP000499080"/>
    </source>
</evidence>
<name>A0A4Y2CHR4_ARAVE</name>
<keyword evidence="1" id="KW-1133">Transmembrane helix</keyword>
<feature type="transmembrane region" description="Helical" evidence="1">
    <location>
        <begin position="121"/>
        <end position="141"/>
    </location>
</feature>
<sequence>MERNQGNKLVVEIPECDSLTGNMTPTGTTELVPYRIGAPTTGPSPRLKVFNTCNHELSVWSEHPKGRSLTWLLCLLTLAGHIGLAFTPRVALPGKNLPMYFTQTASVTPATLRQPVRLEGGHPMIGISGAVLVAPLALPMIEPTRRRCLDLLAVT</sequence>
<reference evidence="2 3" key="1">
    <citation type="journal article" date="2019" name="Sci. Rep.">
        <title>Orb-weaving spider Araneus ventricosus genome elucidates the spidroin gene catalogue.</title>
        <authorList>
            <person name="Kono N."/>
            <person name="Nakamura H."/>
            <person name="Ohtoshi R."/>
            <person name="Moran D.A.P."/>
            <person name="Shinohara A."/>
            <person name="Yoshida Y."/>
            <person name="Fujiwara M."/>
            <person name="Mori M."/>
            <person name="Tomita M."/>
            <person name="Arakawa K."/>
        </authorList>
    </citation>
    <scope>NUCLEOTIDE SEQUENCE [LARGE SCALE GENOMIC DNA]</scope>
</reference>